<keyword evidence="4" id="KW-1185">Reference proteome</keyword>
<sequence length="591" mass="67227">MAEHQDNFSNKTRHSKQERVDTFTTLNSGATEEIVISHPWSPDKIEQLKPLLVAMARENWAKFEEDESTGEQCIDANFDEALCDVTELALESNGFDQNLDDLHKLRALMIQIARDLHFEEVAQHVSQYSRDDLKQYGLRYAYEKSTYRKTAKALKKEGKYALLVEACFVAVHALFWNGVPIPEGVKDRYDLSYNAGPAASDFPKPARQLALYNLVEDLIQIVVENLDLQRGNNKSRDLRTLLGIFAYAAHHEQSIEDYHQSAQHSFDLSSAFSATTIRDHIDDLNRWKVGDMFDDINQALLEYIIESGVVSRPLMISYDLTDIQSLGLSEYESRFLTEDGRWRFASLSFTDPAIEYSFGLRLLKSEAPRARELENFLRDLTSMVEVELFMADRGFDGAEDIKACRKFVPGHWVICAQDDSDPQGQSSDFSRLRAELEPGKTAVRPSAGYANLKPPVKLIGYSGADEDDESPGPIRAFYSGISLPDDEDEREEEITTINFRYNQRGKIETMFRMAKNQFDLSTDTDKSIRKAFYFQMSVLLYNLYKIVQTVPAPRSGVELDTTPSELLEVVQNLAFDGPTAPDALTYHRGHY</sequence>
<dbReference type="KEGG" id="hara:AArcS_1739"/>
<gene>
    <name evidence="3" type="ORF">AArcS_1739</name>
</gene>
<dbReference type="Proteomes" id="UP000663586">
    <property type="component" value="Chromosome"/>
</dbReference>
<proteinExistence type="predicted"/>
<feature type="region of interest" description="Disordered" evidence="1">
    <location>
        <begin position="1"/>
        <end position="20"/>
    </location>
</feature>
<dbReference type="EMBL" id="CP064786">
    <property type="protein sequence ID" value="QSG02949.1"/>
    <property type="molecule type" value="Genomic_DNA"/>
</dbReference>
<dbReference type="GO" id="GO:0006313">
    <property type="term" value="P:DNA transposition"/>
    <property type="evidence" value="ECO:0007669"/>
    <property type="project" value="InterPro"/>
</dbReference>
<evidence type="ECO:0000259" key="2">
    <source>
        <dbReference type="Pfam" id="PF01609"/>
    </source>
</evidence>
<dbReference type="RefSeq" id="WP_238477018.1">
    <property type="nucleotide sequence ID" value="NZ_CP064786.1"/>
</dbReference>
<dbReference type="AlphaFoldDB" id="A0A897MVI2"/>
<feature type="domain" description="Transposase IS4-like" evidence="2">
    <location>
        <begin position="376"/>
        <end position="543"/>
    </location>
</feature>
<dbReference type="GO" id="GO:0003677">
    <property type="term" value="F:DNA binding"/>
    <property type="evidence" value="ECO:0007669"/>
    <property type="project" value="InterPro"/>
</dbReference>
<reference evidence="3" key="1">
    <citation type="submission" date="2020-11" db="EMBL/GenBank/DDBJ databases">
        <title>Carbohydrate-dependent, anaerobic sulfur respiration: A novel catabolism in halophilic archaea.</title>
        <authorList>
            <person name="Sorokin D.Y."/>
            <person name="Messina E."/>
            <person name="Smedile F."/>
            <person name="La Cono V."/>
            <person name="Hallsworth J.E."/>
            <person name="Yakimov M.M."/>
        </authorList>
    </citation>
    <scope>NUCLEOTIDE SEQUENCE</scope>
    <source>
        <strain evidence="3">AArc-S</strain>
    </source>
</reference>
<dbReference type="InterPro" id="IPR002559">
    <property type="entry name" value="Transposase_11"/>
</dbReference>
<evidence type="ECO:0000313" key="4">
    <source>
        <dbReference type="Proteomes" id="UP000663586"/>
    </source>
</evidence>
<evidence type="ECO:0000256" key="1">
    <source>
        <dbReference type="SAM" id="MobiDB-lite"/>
    </source>
</evidence>
<dbReference type="GO" id="GO:0004803">
    <property type="term" value="F:transposase activity"/>
    <property type="evidence" value="ECO:0007669"/>
    <property type="project" value="InterPro"/>
</dbReference>
<accession>A0A897MVI2</accession>
<organism evidence="3 4">
    <name type="scientific">Natranaeroarchaeum sulfidigenes</name>
    <dbReference type="NCBI Taxonomy" id="2784880"/>
    <lineage>
        <taxon>Archaea</taxon>
        <taxon>Methanobacteriati</taxon>
        <taxon>Methanobacteriota</taxon>
        <taxon>Stenosarchaea group</taxon>
        <taxon>Halobacteria</taxon>
        <taxon>Halobacteriales</taxon>
        <taxon>Natronoarchaeaceae</taxon>
        <taxon>Natranaeroarchaeum</taxon>
    </lineage>
</organism>
<dbReference type="GeneID" id="70685117"/>
<protein>
    <submittedName>
        <fullName evidence="3">IS4 transposase</fullName>
    </submittedName>
</protein>
<name>A0A897MVI2_9EURY</name>
<evidence type="ECO:0000313" key="3">
    <source>
        <dbReference type="EMBL" id="QSG02949.1"/>
    </source>
</evidence>
<dbReference type="Pfam" id="PF01609">
    <property type="entry name" value="DDE_Tnp_1"/>
    <property type="match status" value="1"/>
</dbReference>